<accession>A0A517Y4T6</accession>
<organism evidence="4 5">
    <name type="scientific">Anatilimnocola aggregata</name>
    <dbReference type="NCBI Taxonomy" id="2528021"/>
    <lineage>
        <taxon>Bacteria</taxon>
        <taxon>Pseudomonadati</taxon>
        <taxon>Planctomycetota</taxon>
        <taxon>Planctomycetia</taxon>
        <taxon>Pirellulales</taxon>
        <taxon>Pirellulaceae</taxon>
        <taxon>Anatilimnocola</taxon>
    </lineage>
</organism>
<dbReference type="Proteomes" id="UP000315017">
    <property type="component" value="Chromosome"/>
</dbReference>
<name>A0A517Y4T6_9BACT</name>
<dbReference type="SUPFAM" id="SSF51905">
    <property type="entry name" value="FAD/NAD(P)-binding domain"/>
    <property type="match status" value="1"/>
</dbReference>
<dbReference type="RefSeq" id="WP_145083897.1">
    <property type="nucleotide sequence ID" value="NZ_CP036274.1"/>
</dbReference>
<dbReference type="GO" id="GO:0004324">
    <property type="term" value="F:ferredoxin-NADP+ reductase activity"/>
    <property type="evidence" value="ECO:0007669"/>
    <property type="project" value="UniProtKB-EC"/>
</dbReference>
<dbReference type="Gene3D" id="3.50.50.60">
    <property type="entry name" value="FAD/NAD(P)-binding domain"/>
    <property type="match status" value="1"/>
</dbReference>
<evidence type="ECO:0000256" key="3">
    <source>
        <dbReference type="ARBA" id="ARBA00023002"/>
    </source>
</evidence>
<keyword evidence="3 4" id="KW-0560">Oxidoreductase</keyword>
<dbReference type="KEGG" id="aagg:ETAA8_03160"/>
<keyword evidence="1" id="KW-0285">Flavoprotein</keyword>
<dbReference type="PRINTS" id="PR00368">
    <property type="entry name" value="FADPNR"/>
</dbReference>
<reference evidence="4 5" key="1">
    <citation type="submission" date="2019-02" db="EMBL/GenBank/DDBJ databases">
        <title>Deep-cultivation of Planctomycetes and their phenomic and genomic characterization uncovers novel biology.</title>
        <authorList>
            <person name="Wiegand S."/>
            <person name="Jogler M."/>
            <person name="Boedeker C."/>
            <person name="Pinto D."/>
            <person name="Vollmers J."/>
            <person name="Rivas-Marin E."/>
            <person name="Kohn T."/>
            <person name="Peeters S.H."/>
            <person name="Heuer A."/>
            <person name="Rast P."/>
            <person name="Oberbeckmann S."/>
            <person name="Bunk B."/>
            <person name="Jeske O."/>
            <person name="Meyerdierks A."/>
            <person name="Storesund J.E."/>
            <person name="Kallscheuer N."/>
            <person name="Luecker S."/>
            <person name="Lage O.M."/>
            <person name="Pohl T."/>
            <person name="Merkel B.J."/>
            <person name="Hornburger P."/>
            <person name="Mueller R.-W."/>
            <person name="Bruemmer F."/>
            <person name="Labrenz M."/>
            <person name="Spormann A.M."/>
            <person name="Op den Camp H."/>
            <person name="Overmann J."/>
            <person name="Amann R."/>
            <person name="Jetten M.S.M."/>
            <person name="Mascher T."/>
            <person name="Medema M.H."/>
            <person name="Devos D.P."/>
            <person name="Kaster A.-K."/>
            <person name="Ovreas L."/>
            <person name="Rohde M."/>
            <person name="Galperin M.Y."/>
            <person name="Jogler C."/>
        </authorList>
    </citation>
    <scope>NUCLEOTIDE SEQUENCE [LARGE SCALE GENOMIC DNA]</scope>
    <source>
        <strain evidence="4 5">ETA_A8</strain>
    </source>
</reference>
<dbReference type="InterPro" id="IPR050346">
    <property type="entry name" value="FMO-like"/>
</dbReference>
<evidence type="ECO:0000313" key="5">
    <source>
        <dbReference type="Proteomes" id="UP000315017"/>
    </source>
</evidence>
<dbReference type="EMBL" id="CP036274">
    <property type="protein sequence ID" value="QDU25253.1"/>
    <property type="molecule type" value="Genomic_DNA"/>
</dbReference>
<dbReference type="AlphaFoldDB" id="A0A517Y4T6"/>
<evidence type="ECO:0000256" key="1">
    <source>
        <dbReference type="ARBA" id="ARBA00022630"/>
    </source>
</evidence>
<dbReference type="EC" id="1.18.1.2" evidence="4"/>
<dbReference type="PANTHER" id="PTHR23023">
    <property type="entry name" value="DIMETHYLANILINE MONOOXYGENASE"/>
    <property type="match status" value="1"/>
</dbReference>
<gene>
    <name evidence="4" type="ORF">ETAA8_03160</name>
</gene>
<proteinExistence type="predicted"/>
<sequence length="403" mass="44025">MAIDTPAKLAMVGAGPIGLEAALYARFLGYDVVIFEQGRVCEHVQQQSHVRSFVPFRWCCSPLGLAAITAHDENYQPPTDDARLTGSEWLEQYLLPLAATDLLSDHLQLHTRVLGIGKEQVRKTDRAADLPAGDERGDWSFRLLVQDAAGNERIEEADAVLDCSGVLSQPNYCGHGGLPAIGERALRGQIDYRLPDLLGDERDRFSGKRTLLIGHGHSAATAAVQLAEIQQQDPATSFTWITRHEHQPATGPVRRVSNDPFPSRAELAAQANAIAQQANSWHWASQVEKIVREPGGPFVVSLSVPIAGDHSYDNILALVGYQPDLSLLAELQVEPDFATGGLRDPGTKLIQPEDNFYLLGAKSFGRQTGFLFRDGLAQIQQLFAILGDRPTLDLYAAGQPKLE</sequence>
<keyword evidence="5" id="KW-1185">Reference proteome</keyword>
<evidence type="ECO:0000256" key="2">
    <source>
        <dbReference type="ARBA" id="ARBA00022827"/>
    </source>
</evidence>
<dbReference type="InterPro" id="IPR036188">
    <property type="entry name" value="FAD/NAD-bd_sf"/>
</dbReference>
<evidence type="ECO:0000313" key="4">
    <source>
        <dbReference type="EMBL" id="QDU25253.1"/>
    </source>
</evidence>
<dbReference type="OrthoDB" id="9773233at2"/>
<protein>
    <submittedName>
        <fullName evidence="4">Ferredoxin--NADP reductase</fullName>
        <ecNumber evidence="4">1.18.1.2</ecNumber>
    </submittedName>
</protein>
<keyword evidence="2" id="KW-0274">FAD</keyword>